<comment type="similarity">
    <text evidence="3">Belongs to the trans-sulfuration enzymes family.</text>
</comment>
<dbReference type="InterPro" id="IPR015421">
    <property type="entry name" value="PyrdxlP-dep_Trfase_major"/>
</dbReference>
<evidence type="ECO:0000313" key="5">
    <source>
        <dbReference type="Proteomes" id="UP000326532"/>
    </source>
</evidence>
<gene>
    <name evidence="4" type="ORF">BDV34DRAFT_220137</name>
</gene>
<dbReference type="GO" id="GO:0003962">
    <property type="term" value="F:cystathionine gamma-synthase activity"/>
    <property type="evidence" value="ECO:0007669"/>
    <property type="project" value="TreeGrafter"/>
</dbReference>
<keyword evidence="2 3" id="KW-0663">Pyridoxal phosphate</keyword>
<evidence type="ECO:0000256" key="1">
    <source>
        <dbReference type="ARBA" id="ARBA00001933"/>
    </source>
</evidence>
<dbReference type="InterPro" id="IPR051750">
    <property type="entry name" value="Trans-sulfuration_enzymes"/>
</dbReference>
<dbReference type="Gene3D" id="3.90.1150.10">
    <property type="entry name" value="Aspartate Aminotransferase, domain 1"/>
    <property type="match status" value="1"/>
</dbReference>
<dbReference type="EMBL" id="ML734940">
    <property type="protein sequence ID" value="KAB8210962.1"/>
    <property type="molecule type" value="Genomic_DNA"/>
</dbReference>
<reference evidence="4 5" key="1">
    <citation type="submission" date="2019-04" db="EMBL/GenBank/DDBJ databases">
        <title>Fungal friends and foes A comparative genomics study of 23 Aspergillus species from section Flavi.</title>
        <authorList>
            <consortium name="DOE Joint Genome Institute"/>
            <person name="Kjaerbolling I."/>
            <person name="Vesth T.C."/>
            <person name="Frisvad J.C."/>
            <person name="Nybo J.L."/>
            <person name="Theobald S."/>
            <person name="Kildgaard S."/>
            <person name="Petersen T.I."/>
            <person name="Kuo A."/>
            <person name="Sato A."/>
            <person name="Lyhne E.K."/>
            <person name="Kogle M.E."/>
            <person name="Wiebenga A."/>
            <person name="Kun R.S."/>
            <person name="Lubbers R.J."/>
            <person name="Makela M.R."/>
            <person name="Barry K."/>
            <person name="Chovatia M."/>
            <person name="Clum A."/>
            <person name="Daum C."/>
            <person name="Haridas S."/>
            <person name="He G."/>
            <person name="LaButti K."/>
            <person name="Lipzen A."/>
            <person name="Mondo S."/>
            <person name="Pangilinan J."/>
            <person name="Riley R."/>
            <person name="Salamov A."/>
            <person name="Simmons B.A."/>
            <person name="Magnuson J.K."/>
            <person name="Henrissat B."/>
            <person name="Mortensen U.H."/>
            <person name="Larsen T.O."/>
            <person name="De vries R.P."/>
            <person name="Grigoriev I.V."/>
            <person name="Machida M."/>
            <person name="Baker S.E."/>
            <person name="Andersen M.R."/>
        </authorList>
    </citation>
    <scope>NUCLEOTIDE SEQUENCE [LARGE SCALE GENOMIC DNA]</scope>
    <source>
        <strain evidence="4 5">CBS 117618</strain>
    </source>
</reference>
<dbReference type="GO" id="GO:0030170">
    <property type="term" value="F:pyridoxal phosphate binding"/>
    <property type="evidence" value="ECO:0007669"/>
    <property type="project" value="InterPro"/>
</dbReference>
<dbReference type="SUPFAM" id="SSF53383">
    <property type="entry name" value="PLP-dependent transferases"/>
    <property type="match status" value="1"/>
</dbReference>
<dbReference type="PANTHER" id="PTHR42699:SF1">
    <property type="entry name" value="CYSTATHIONINE GAMMA-SYNTHASE-RELATED"/>
    <property type="match status" value="1"/>
</dbReference>
<dbReference type="AlphaFoldDB" id="A0A5N6E0B3"/>
<dbReference type="Proteomes" id="UP000326532">
    <property type="component" value="Unassembled WGS sequence"/>
</dbReference>
<accession>A0A5N6E0B3</accession>
<comment type="cofactor">
    <cofactor evidence="1 3">
        <name>pyridoxal 5'-phosphate</name>
        <dbReference type="ChEBI" id="CHEBI:597326"/>
    </cofactor>
</comment>
<name>A0A5N6E0B3_ASPPA</name>
<dbReference type="VEuPathDB" id="FungiDB:BDV34DRAFT_220137"/>
<dbReference type="Pfam" id="PF01053">
    <property type="entry name" value="Cys_Met_Meta_PP"/>
    <property type="match status" value="1"/>
</dbReference>
<dbReference type="OMA" id="ANECKQA"/>
<dbReference type="GO" id="GO:0019346">
    <property type="term" value="P:transsulfuration"/>
    <property type="evidence" value="ECO:0007669"/>
    <property type="project" value="InterPro"/>
</dbReference>
<organism evidence="4 5">
    <name type="scientific">Aspergillus parasiticus</name>
    <dbReference type="NCBI Taxonomy" id="5067"/>
    <lineage>
        <taxon>Eukaryota</taxon>
        <taxon>Fungi</taxon>
        <taxon>Dikarya</taxon>
        <taxon>Ascomycota</taxon>
        <taxon>Pezizomycotina</taxon>
        <taxon>Eurotiomycetes</taxon>
        <taxon>Eurotiomycetidae</taxon>
        <taxon>Eurotiales</taxon>
        <taxon>Aspergillaceae</taxon>
        <taxon>Aspergillus</taxon>
        <taxon>Aspergillus subgen. Circumdati</taxon>
    </lineage>
</organism>
<protein>
    <recommendedName>
        <fullName evidence="6">Pyridoxal phosphate-dependent transferase</fullName>
    </recommendedName>
</protein>
<keyword evidence="5" id="KW-1185">Reference proteome</keyword>
<evidence type="ECO:0000313" key="4">
    <source>
        <dbReference type="EMBL" id="KAB8210962.1"/>
    </source>
</evidence>
<sequence>MMEAYGSSFKFYSLGTDEQIHEFELYLESKAKKAQGPFLQAFANVDVLDIADIVVTSLTKSFNGYADLLAGSVVLNPNSRYYTSLKTSLGDSYTSDLYVNDAIQLAINSRDFLQRAAQLNSTAEYLADYLHPFASDPFGVVNAVHYPKKSTSVQRYKARMRQATDDFTPGYGCILTVESASVFFDNLDVRKGPSLGAHITLAQPYVQMVLQKQKKWAASHGLRETIVRS</sequence>
<evidence type="ECO:0008006" key="6">
    <source>
        <dbReference type="Google" id="ProtNLM"/>
    </source>
</evidence>
<dbReference type="InterPro" id="IPR015424">
    <property type="entry name" value="PyrdxlP-dep_Trfase"/>
</dbReference>
<evidence type="ECO:0000256" key="2">
    <source>
        <dbReference type="ARBA" id="ARBA00022898"/>
    </source>
</evidence>
<dbReference type="InterPro" id="IPR015422">
    <property type="entry name" value="PyrdxlP-dep_Trfase_small"/>
</dbReference>
<proteinExistence type="inferred from homology"/>
<dbReference type="InterPro" id="IPR000277">
    <property type="entry name" value="Cys/Met-Metab_PyrdxlP-dep_enz"/>
</dbReference>
<dbReference type="PANTHER" id="PTHR42699">
    <property type="match status" value="1"/>
</dbReference>
<dbReference type="Gene3D" id="3.40.640.10">
    <property type="entry name" value="Type I PLP-dependent aspartate aminotransferase-like (Major domain)"/>
    <property type="match status" value="1"/>
</dbReference>
<evidence type="ECO:0000256" key="3">
    <source>
        <dbReference type="RuleBase" id="RU362118"/>
    </source>
</evidence>